<feature type="transmembrane region" description="Helical" evidence="1">
    <location>
        <begin position="258"/>
        <end position="278"/>
    </location>
</feature>
<organism evidence="5 6">
    <name type="scientific">Hydrogenimonas cancrithermarum</name>
    <dbReference type="NCBI Taxonomy" id="2993563"/>
    <lineage>
        <taxon>Bacteria</taxon>
        <taxon>Pseudomonadati</taxon>
        <taxon>Campylobacterota</taxon>
        <taxon>Epsilonproteobacteria</taxon>
        <taxon>Campylobacterales</taxon>
        <taxon>Hydrogenimonadaceae</taxon>
        <taxon>Hydrogenimonas</taxon>
    </lineage>
</organism>
<dbReference type="InterPro" id="IPR029787">
    <property type="entry name" value="Nucleotide_cyclase"/>
</dbReference>
<dbReference type="SMART" id="SM00052">
    <property type="entry name" value="EAL"/>
    <property type="match status" value="1"/>
</dbReference>
<keyword evidence="1" id="KW-0472">Membrane</keyword>
<dbReference type="PROSITE" id="PS50883">
    <property type="entry name" value="EAL"/>
    <property type="match status" value="1"/>
</dbReference>
<feature type="domain" description="GGDEF" evidence="3">
    <location>
        <begin position="320"/>
        <end position="449"/>
    </location>
</feature>
<gene>
    <name evidence="4" type="ORF">HCR_11450</name>
    <name evidence="5" type="ORF">HCR_12620</name>
</gene>
<evidence type="ECO:0000256" key="1">
    <source>
        <dbReference type="SAM" id="Phobius"/>
    </source>
</evidence>
<dbReference type="EMBL" id="AP027370">
    <property type="protein sequence ID" value="BDY12833.1"/>
    <property type="molecule type" value="Genomic_DNA"/>
</dbReference>
<evidence type="ECO:0000259" key="2">
    <source>
        <dbReference type="PROSITE" id="PS50883"/>
    </source>
</evidence>
<dbReference type="PROSITE" id="PS50887">
    <property type="entry name" value="GGDEF"/>
    <property type="match status" value="1"/>
</dbReference>
<dbReference type="SUPFAM" id="SSF55073">
    <property type="entry name" value="Nucleotide cyclase"/>
    <property type="match status" value="1"/>
</dbReference>
<evidence type="ECO:0000259" key="3">
    <source>
        <dbReference type="PROSITE" id="PS50887"/>
    </source>
</evidence>
<keyword evidence="1" id="KW-1133">Transmembrane helix</keyword>
<dbReference type="RefSeq" id="WP_286335997.1">
    <property type="nucleotide sequence ID" value="NZ_AP027370.1"/>
</dbReference>
<sequence length="708" mass="80716">MNRLFAKVGIALTAALLGIGIILYQQNSLKESFGRIESTNQTFQKLHTDIVTLQHTVLQANYFLYFNTDRILQESKTITNELQSLEKKIRDNADYYPYTLHHLRKTQALFAKRVETIHDFLTLNASLKNSFVYLPTLARKAYTLFDITKPLDREIILLLSKINTSLFLAKNALDESFVEELHTYEKELAGYLRRIGEKRKARLLEASYRHLNVFVSYFPRFHKELNEILDKSMVHSLEKTFRLFSKESKKELDHINTIGNVFLLIYLGTILVVIYFIIHSEKENIRLKKMRDWLEKSLVTDPLTGLLNREAYHHRKNLLSKPALILLNIDRFKHINEFYGAAIGDAVLQECTKRLKTLLQTSQKASLYRLGGDDFGVLFEYENQDEIEALIGEIFDSCDNTSFEINGLVIDISMSAGASTAKERLLETADMALKAAKSSRRSRYLIFNPSMDVSETIARNIHAIQQLKTAIANDEIFPYFQPIVDLESGKTVKYEALARMRTASKEVLTPYHFLEAAKQAKLSGTITATILRQTLETARQSGAHFSVNISSGDIASSYDKKIICGLLHEYEEIADRITFEILESEEIEDYELVADFLNRVRHHGCKIAIDDFGSGYSNFEKLLQLDIDFLKIDGSLIKNIDHDTHAELIVRTIVEFAKGAGIETVAEFVHSEAVLRKVKSLGIGFGQGFFLGKPLPFSDCPECQIKDS</sequence>
<dbReference type="CDD" id="cd01949">
    <property type="entry name" value="GGDEF"/>
    <property type="match status" value="1"/>
</dbReference>
<dbReference type="EMBL" id="AP027370">
    <property type="protein sequence ID" value="BDY12950.1"/>
    <property type="molecule type" value="Genomic_DNA"/>
</dbReference>
<dbReference type="PANTHER" id="PTHR33121">
    <property type="entry name" value="CYCLIC DI-GMP PHOSPHODIESTERASE PDEF"/>
    <property type="match status" value="1"/>
</dbReference>
<evidence type="ECO:0008006" key="7">
    <source>
        <dbReference type="Google" id="ProtNLM"/>
    </source>
</evidence>
<dbReference type="SUPFAM" id="SSF141868">
    <property type="entry name" value="EAL domain-like"/>
    <property type="match status" value="1"/>
</dbReference>
<protein>
    <recommendedName>
        <fullName evidence="7">Diguanylate cyclase/phosphodiesterase</fullName>
    </recommendedName>
</protein>
<dbReference type="Pfam" id="PF19443">
    <property type="entry name" value="DAHL"/>
    <property type="match status" value="1"/>
</dbReference>
<evidence type="ECO:0000313" key="6">
    <source>
        <dbReference type="Proteomes" id="UP001321445"/>
    </source>
</evidence>
<dbReference type="NCBIfam" id="TIGR00254">
    <property type="entry name" value="GGDEF"/>
    <property type="match status" value="1"/>
</dbReference>
<dbReference type="CDD" id="cd01948">
    <property type="entry name" value="EAL"/>
    <property type="match status" value="1"/>
</dbReference>
<dbReference type="InterPro" id="IPR045812">
    <property type="entry name" value="DAHL"/>
</dbReference>
<feature type="domain" description="EAL" evidence="2">
    <location>
        <begin position="460"/>
        <end position="708"/>
    </location>
</feature>
<evidence type="ECO:0000313" key="4">
    <source>
        <dbReference type="EMBL" id="BDY12833.1"/>
    </source>
</evidence>
<dbReference type="InterPro" id="IPR035919">
    <property type="entry name" value="EAL_sf"/>
</dbReference>
<reference evidence="5 6" key="1">
    <citation type="submission" date="2023-03" db="EMBL/GenBank/DDBJ databases">
        <title>Description of Hydrogenimonas sp. ISO32.</title>
        <authorList>
            <person name="Mino S."/>
            <person name="Fukazawa S."/>
            <person name="Sawabe T."/>
        </authorList>
    </citation>
    <scope>NUCLEOTIDE SEQUENCE [LARGE SCALE GENOMIC DNA]</scope>
    <source>
        <strain evidence="5 6">ISO32</strain>
    </source>
</reference>
<dbReference type="Pfam" id="PF00563">
    <property type="entry name" value="EAL"/>
    <property type="match status" value="1"/>
</dbReference>
<dbReference type="InterPro" id="IPR001633">
    <property type="entry name" value="EAL_dom"/>
</dbReference>
<dbReference type="Pfam" id="PF00990">
    <property type="entry name" value="GGDEF"/>
    <property type="match status" value="1"/>
</dbReference>
<feature type="transmembrane region" description="Helical" evidence="1">
    <location>
        <begin position="6"/>
        <end position="24"/>
    </location>
</feature>
<accession>A0ABM8FKW4</accession>
<dbReference type="InterPro" id="IPR043128">
    <property type="entry name" value="Rev_trsase/Diguanyl_cyclase"/>
</dbReference>
<proteinExistence type="predicted"/>
<dbReference type="SMART" id="SM00267">
    <property type="entry name" value="GGDEF"/>
    <property type="match status" value="1"/>
</dbReference>
<dbReference type="InterPro" id="IPR050706">
    <property type="entry name" value="Cyclic-di-GMP_PDE-like"/>
</dbReference>
<keyword evidence="1" id="KW-0812">Transmembrane</keyword>
<dbReference type="PANTHER" id="PTHR33121:SF70">
    <property type="entry name" value="SIGNALING PROTEIN YKOW"/>
    <property type="match status" value="1"/>
</dbReference>
<evidence type="ECO:0000313" key="5">
    <source>
        <dbReference type="EMBL" id="BDY12950.1"/>
    </source>
</evidence>
<name>A0ABM8FKW4_9BACT</name>
<keyword evidence="6" id="KW-1185">Reference proteome</keyword>
<dbReference type="Proteomes" id="UP001321445">
    <property type="component" value="Chromosome"/>
</dbReference>
<dbReference type="InterPro" id="IPR000160">
    <property type="entry name" value="GGDEF_dom"/>
</dbReference>
<dbReference type="Gene3D" id="3.20.20.450">
    <property type="entry name" value="EAL domain"/>
    <property type="match status" value="1"/>
</dbReference>
<dbReference type="Gene3D" id="3.30.70.270">
    <property type="match status" value="1"/>
</dbReference>